<feature type="transmembrane region" description="Helical" evidence="14">
    <location>
        <begin position="271"/>
        <end position="294"/>
    </location>
</feature>
<feature type="transmembrane region" description="Helical" evidence="14">
    <location>
        <begin position="386"/>
        <end position="407"/>
    </location>
</feature>
<keyword evidence="6" id="KW-0769">Symport</keyword>
<feature type="transmembrane region" description="Helical" evidence="14">
    <location>
        <begin position="414"/>
        <end position="435"/>
    </location>
</feature>
<feature type="transmembrane region" description="Helical" evidence="14">
    <location>
        <begin position="513"/>
        <end position="532"/>
    </location>
</feature>
<evidence type="ECO:0000256" key="9">
    <source>
        <dbReference type="ARBA" id="ARBA00023065"/>
    </source>
</evidence>
<dbReference type="PROSITE" id="PS50283">
    <property type="entry name" value="NA_SOLUT_SYMP_3"/>
    <property type="match status" value="1"/>
</dbReference>
<feature type="transmembrane region" description="Helical" evidence="14">
    <location>
        <begin position="441"/>
        <end position="463"/>
    </location>
</feature>
<feature type="transmembrane region" description="Helical" evidence="14">
    <location>
        <begin position="6"/>
        <end position="22"/>
    </location>
</feature>
<dbReference type="RefSeq" id="WP_207679565.1">
    <property type="nucleotide sequence ID" value="NZ_CP061800.1"/>
</dbReference>
<sequence>MFVKITVLIAYFLTVLVIGLIARTRWKSSPATYFLADRKLGTLVLIGTMVATNFSAFTVFGTSGAGYRDGYAFFPIMGFGTGFMALTFWILGRKIWKAGRERNLVTPPELIRALYNSPALSFIFALVMIFFTIPYLALQPMAAGYALEELVGLPYVYGCMLVTAIIGLYTLRGGMRAVAWTDLFQGTIMFILLLVSLIMIARHHGGFVVANQKVMASWPELFSRPGGSGKYTLGIWFSYILLWFFCDPMFPQLFQRFFTAKSDRNISRTMVLYPLICTVVFFMPIAVGVLGRLSFPDLAGKQADRILPMVLTLISGDAMAALVMAAGLAALMSTMDSQLLTLSSIFTHDVVPLVKKEKNNNSLTGRMFVIFLSLAGLALACKPPATILQIATQTFTGLAVLFPTVFFGLYFKKVFPLSAILSIICGEIALLTFYFKWIPSGIFLPVVWVMIITFFVYLLTHIVLLQKEKAFEFSLPDCLYRPYFYLLIGIFSLATDFWAWGESQPVFMGVPLWMGYFIVLSAAQTMVMLAWVRKD</sequence>
<dbReference type="KEGG" id="dmm:dnm_081040"/>
<dbReference type="GO" id="GO:0006814">
    <property type="term" value="P:sodium ion transport"/>
    <property type="evidence" value="ECO:0007669"/>
    <property type="project" value="UniProtKB-KW"/>
</dbReference>
<feature type="transmembrane region" description="Helical" evidence="14">
    <location>
        <begin position="363"/>
        <end position="380"/>
    </location>
</feature>
<evidence type="ECO:0000256" key="6">
    <source>
        <dbReference type="ARBA" id="ARBA00022847"/>
    </source>
</evidence>
<reference evidence="15" key="1">
    <citation type="journal article" date="2021" name="Microb. Physiol.">
        <title>Proteogenomic Insights into the Physiology of Marine, Sulfate-Reducing, Filamentous Desulfonema limicola and Desulfonema magnum.</title>
        <authorList>
            <person name="Schnaars V."/>
            <person name="Wohlbrand L."/>
            <person name="Scheve S."/>
            <person name="Hinrichs C."/>
            <person name="Reinhardt R."/>
            <person name="Rabus R."/>
        </authorList>
    </citation>
    <scope>NUCLEOTIDE SEQUENCE</scope>
    <source>
        <strain evidence="15">4be13</strain>
    </source>
</reference>
<evidence type="ECO:0000256" key="4">
    <source>
        <dbReference type="ARBA" id="ARBA00022475"/>
    </source>
</evidence>
<evidence type="ECO:0000256" key="1">
    <source>
        <dbReference type="ARBA" id="ARBA00004651"/>
    </source>
</evidence>
<evidence type="ECO:0000256" key="5">
    <source>
        <dbReference type="ARBA" id="ARBA00022692"/>
    </source>
</evidence>
<organism evidence="15 16">
    <name type="scientific">Desulfonema magnum</name>
    <dbReference type="NCBI Taxonomy" id="45655"/>
    <lineage>
        <taxon>Bacteria</taxon>
        <taxon>Pseudomonadati</taxon>
        <taxon>Thermodesulfobacteriota</taxon>
        <taxon>Desulfobacteria</taxon>
        <taxon>Desulfobacterales</taxon>
        <taxon>Desulfococcaceae</taxon>
        <taxon>Desulfonema</taxon>
    </lineage>
</organism>
<accession>A0A975BUF0</accession>
<dbReference type="Proteomes" id="UP000663722">
    <property type="component" value="Chromosome"/>
</dbReference>
<dbReference type="PANTHER" id="PTHR48086">
    <property type="entry name" value="SODIUM/PROLINE SYMPORTER-RELATED"/>
    <property type="match status" value="1"/>
</dbReference>
<evidence type="ECO:0000313" key="16">
    <source>
        <dbReference type="Proteomes" id="UP000663722"/>
    </source>
</evidence>
<dbReference type="InterPro" id="IPR001734">
    <property type="entry name" value="Na/solute_symporter"/>
</dbReference>
<dbReference type="EMBL" id="CP061800">
    <property type="protein sequence ID" value="QTA92030.1"/>
    <property type="molecule type" value="Genomic_DNA"/>
</dbReference>
<feature type="transmembrane region" description="Helical" evidence="14">
    <location>
        <begin position="71"/>
        <end position="92"/>
    </location>
</feature>
<evidence type="ECO:0000256" key="2">
    <source>
        <dbReference type="ARBA" id="ARBA00006434"/>
    </source>
</evidence>
<dbReference type="Gene3D" id="1.20.1730.10">
    <property type="entry name" value="Sodium/glucose cotransporter"/>
    <property type="match status" value="1"/>
</dbReference>
<evidence type="ECO:0000256" key="3">
    <source>
        <dbReference type="ARBA" id="ARBA00022448"/>
    </source>
</evidence>
<feature type="transmembrane region" description="Helical" evidence="14">
    <location>
        <begin position="183"/>
        <end position="201"/>
    </location>
</feature>
<feature type="transmembrane region" description="Helical" evidence="14">
    <location>
        <begin position="483"/>
        <end position="501"/>
    </location>
</feature>
<evidence type="ECO:0000256" key="8">
    <source>
        <dbReference type="ARBA" id="ARBA00023053"/>
    </source>
</evidence>
<keyword evidence="9" id="KW-0406">Ion transport</keyword>
<evidence type="ECO:0000313" key="15">
    <source>
        <dbReference type="EMBL" id="QTA92030.1"/>
    </source>
</evidence>
<protein>
    <submittedName>
        <fullName evidence="15">Na+/solute symporter</fullName>
    </submittedName>
</protein>
<gene>
    <name evidence="15" type="ORF">dnm_081040</name>
</gene>
<keyword evidence="8" id="KW-0915">Sodium</keyword>
<feature type="transmembrane region" description="Helical" evidence="14">
    <location>
        <begin position="231"/>
        <end position="250"/>
    </location>
</feature>
<proteinExistence type="inferred from homology"/>
<evidence type="ECO:0000256" key="11">
    <source>
        <dbReference type="ARBA" id="ARBA00023201"/>
    </source>
</evidence>
<feature type="transmembrane region" description="Helical" evidence="14">
    <location>
        <begin position="150"/>
        <end position="171"/>
    </location>
</feature>
<feature type="transmembrane region" description="Helical" evidence="14">
    <location>
        <begin position="113"/>
        <end position="138"/>
    </location>
</feature>
<name>A0A975BUF0_9BACT</name>
<dbReference type="CDD" id="cd10322">
    <property type="entry name" value="SLC5sbd"/>
    <property type="match status" value="1"/>
</dbReference>
<dbReference type="InterPro" id="IPR038377">
    <property type="entry name" value="Na/Glc_symporter_sf"/>
</dbReference>
<comment type="similarity">
    <text evidence="2 13">Belongs to the sodium:solute symporter (SSF) (TC 2.A.21) family.</text>
</comment>
<keyword evidence="5 14" id="KW-0812">Transmembrane</keyword>
<evidence type="ECO:0000256" key="14">
    <source>
        <dbReference type="SAM" id="Phobius"/>
    </source>
</evidence>
<dbReference type="AlphaFoldDB" id="A0A975BUF0"/>
<evidence type="ECO:0000256" key="13">
    <source>
        <dbReference type="RuleBase" id="RU362091"/>
    </source>
</evidence>
<dbReference type="PANTHER" id="PTHR48086:SF3">
    <property type="entry name" value="SODIUM_PROLINE SYMPORTER"/>
    <property type="match status" value="1"/>
</dbReference>
<dbReference type="InterPro" id="IPR050277">
    <property type="entry name" value="Sodium:Solute_Symporter"/>
</dbReference>
<dbReference type="GO" id="GO:0015293">
    <property type="term" value="F:symporter activity"/>
    <property type="evidence" value="ECO:0007669"/>
    <property type="project" value="UniProtKB-KW"/>
</dbReference>
<keyword evidence="10 14" id="KW-0472">Membrane</keyword>
<keyword evidence="7 14" id="KW-1133">Transmembrane helix</keyword>
<evidence type="ECO:0000256" key="10">
    <source>
        <dbReference type="ARBA" id="ARBA00023136"/>
    </source>
</evidence>
<keyword evidence="4" id="KW-1003">Cell membrane</keyword>
<comment type="catalytic activity">
    <reaction evidence="12">
        <text>L-proline(in) + Na(+)(in) = L-proline(out) + Na(+)(out)</text>
        <dbReference type="Rhea" id="RHEA:28967"/>
        <dbReference type="ChEBI" id="CHEBI:29101"/>
        <dbReference type="ChEBI" id="CHEBI:60039"/>
    </reaction>
</comment>
<keyword evidence="11" id="KW-0739">Sodium transport</keyword>
<keyword evidence="16" id="KW-1185">Reference proteome</keyword>
<evidence type="ECO:0000256" key="7">
    <source>
        <dbReference type="ARBA" id="ARBA00022989"/>
    </source>
</evidence>
<keyword evidence="3" id="KW-0813">Transport</keyword>
<dbReference type="GO" id="GO:0005886">
    <property type="term" value="C:plasma membrane"/>
    <property type="evidence" value="ECO:0007669"/>
    <property type="project" value="UniProtKB-SubCell"/>
</dbReference>
<dbReference type="Pfam" id="PF00474">
    <property type="entry name" value="SSF"/>
    <property type="match status" value="1"/>
</dbReference>
<comment type="subcellular location">
    <subcellularLocation>
        <location evidence="1">Cell membrane</location>
        <topology evidence="1">Multi-pass membrane protein</topology>
    </subcellularLocation>
</comment>
<evidence type="ECO:0000256" key="12">
    <source>
        <dbReference type="ARBA" id="ARBA00033708"/>
    </source>
</evidence>
<feature type="transmembrane region" description="Helical" evidence="14">
    <location>
        <begin position="43"/>
        <end position="65"/>
    </location>
</feature>
<feature type="transmembrane region" description="Helical" evidence="14">
    <location>
        <begin position="306"/>
        <end position="331"/>
    </location>
</feature>